<dbReference type="InterPro" id="IPR047603">
    <property type="entry name" value="FxsC_N"/>
</dbReference>
<dbReference type="Proteomes" id="UP001321542">
    <property type="component" value="Chromosome"/>
</dbReference>
<dbReference type="Pfam" id="PF13676">
    <property type="entry name" value="TIR_2"/>
    <property type="match status" value="1"/>
</dbReference>
<evidence type="ECO:0000313" key="3">
    <source>
        <dbReference type="Proteomes" id="UP001321542"/>
    </source>
</evidence>
<dbReference type="SUPFAM" id="SSF52200">
    <property type="entry name" value="Toll/Interleukin receptor TIR domain"/>
    <property type="match status" value="1"/>
</dbReference>
<reference evidence="2 3" key="1">
    <citation type="journal article" date="2010" name="ChemBioChem">
        <title>Cloning and characterization of the biosynthetic gene cluster of 16-membered macrolide antibiotic FD-891: involvement of a dual functional cytochrome P450 monooxygenase catalyzing epoxidation and hydroxylation.</title>
        <authorList>
            <person name="Kudo F."/>
            <person name="Motegi A."/>
            <person name="Mizoue K."/>
            <person name="Eguchi T."/>
        </authorList>
    </citation>
    <scope>NUCLEOTIDE SEQUENCE [LARGE SCALE GENOMIC DNA]</scope>
    <source>
        <strain evidence="2 3">A-8890</strain>
    </source>
</reference>
<reference evidence="2 3" key="2">
    <citation type="journal article" date="2023" name="ChemBioChem">
        <title>Acyltransferase Domain Exchange between Two Independent Type I Polyketide Synthases in the Same Producer Strain of Macrolide Antibiotics.</title>
        <authorList>
            <person name="Kudo F."/>
            <person name="Kishikawa K."/>
            <person name="Tsuboi K."/>
            <person name="Kido T."/>
            <person name="Usui T."/>
            <person name="Hashimoto J."/>
            <person name="Shin-Ya K."/>
            <person name="Miyanaga A."/>
            <person name="Eguchi T."/>
        </authorList>
    </citation>
    <scope>NUCLEOTIDE SEQUENCE [LARGE SCALE GENOMIC DNA]</scope>
    <source>
        <strain evidence="2 3">A-8890</strain>
    </source>
</reference>
<name>A0ABN5VDW4_9ACTN</name>
<protein>
    <recommendedName>
        <fullName evidence="1">TIR domain-containing protein</fullName>
    </recommendedName>
</protein>
<organism evidence="2 3">
    <name type="scientific">Streptomyces graminofaciens</name>
    <dbReference type="NCBI Taxonomy" id="68212"/>
    <lineage>
        <taxon>Bacteria</taxon>
        <taxon>Bacillati</taxon>
        <taxon>Actinomycetota</taxon>
        <taxon>Actinomycetes</taxon>
        <taxon>Kitasatosporales</taxon>
        <taxon>Streptomycetaceae</taxon>
        <taxon>Streptomyces</taxon>
    </lineage>
</organism>
<dbReference type="NCBIfam" id="NF040588">
    <property type="entry name" value="FxsC_Nterm"/>
    <property type="match status" value="1"/>
</dbReference>
<dbReference type="EMBL" id="AP018448">
    <property type="protein sequence ID" value="BBC31239.1"/>
    <property type="molecule type" value="Genomic_DNA"/>
</dbReference>
<dbReference type="InterPro" id="IPR000157">
    <property type="entry name" value="TIR_dom"/>
</dbReference>
<feature type="domain" description="TIR" evidence="1">
    <location>
        <begin position="8"/>
        <end position="134"/>
    </location>
</feature>
<keyword evidence="3" id="KW-1185">Reference proteome</keyword>
<dbReference type="Gene3D" id="3.40.50.10140">
    <property type="entry name" value="Toll/interleukin-1 receptor homology (TIR) domain"/>
    <property type="match status" value="1"/>
</dbReference>
<gene>
    <name evidence="2" type="ORF">SGFS_025330</name>
</gene>
<dbReference type="InterPro" id="IPR035897">
    <property type="entry name" value="Toll_tir_struct_dom_sf"/>
</dbReference>
<evidence type="ECO:0000259" key="1">
    <source>
        <dbReference type="Pfam" id="PF13676"/>
    </source>
</evidence>
<sequence length="333" mass="37582">MDSEQPYFFLSYARKDDRQAYVGRFYEDLLDALGLPVVGSHRQPAFRDVDSITLGHEWLLELSRAVGACRAMVARYSPAYFSRPYCGKEWTHFASRVRRYRDATDVHPRALIPVLWEPVPASLMPTEVKAVQFVEPGLGEEYVRNGLLQLMQSDPGGPAYRHVVAELAERVRRAAYFNLPVDAPPAFDLSTVEGCFPLEEAPGELAGHVRIFVAAATRSQLPQGRSRTTYYGESPWLWAPYSPPQVPTVVERAKRVIAGRASRRTWHSWALARSRSRAACGSVYLRVHTEHRSVKAHRDVAQLGSALDWGSRGRRFKSCRPDLRSSRSEVISV</sequence>
<accession>A0ABN5VDW4</accession>
<proteinExistence type="predicted"/>
<evidence type="ECO:0000313" key="2">
    <source>
        <dbReference type="EMBL" id="BBC31239.1"/>
    </source>
</evidence>